<dbReference type="PANTHER" id="PTHR43014">
    <property type="entry name" value="MERCURIC REDUCTASE"/>
    <property type="match status" value="1"/>
</dbReference>
<dbReference type="SUPFAM" id="SSF55424">
    <property type="entry name" value="FAD/NAD-linked reductases, dimerisation (C-terminal) domain"/>
    <property type="match status" value="1"/>
</dbReference>
<dbReference type="Gene3D" id="3.30.390.30">
    <property type="match status" value="1"/>
</dbReference>
<dbReference type="KEGG" id="lnu:N7U66_11955"/>
<evidence type="ECO:0000313" key="2">
    <source>
        <dbReference type="EMBL" id="WAC00931.1"/>
    </source>
</evidence>
<evidence type="ECO:0000259" key="1">
    <source>
        <dbReference type="Pfam" id="PF02852"/>
    </source>
</evidence>
<dbReference type="Proteomes" id="UP001164705">
    <property type="component" value="Chromosome"/>
</dbReference>
<accession>A0A9E8MTQ9</accession>
<dbReference type="Pfam" id="PF02852">
    <property type="entry name" value="Pyr_redox_dim"/>
    <property type="match status" value="1"/>
</dbReference>
<dbReference type="AlphaFoldDB" id="A0A9E8MTQ9"/>
<evidence type="ECO:0000313" key="3">
    <source>
        <dbReference type="Proteomes" id="UP001164705"/>
    </source>
</evidence>
<reference evidence="2" key="1">
    <citation type="submission" date="2022-11" db="EMBL/GenBank/DDBJ databases">
        <title>Lacinutrix neustonica HL-RS19T sp. nov., isolated from the surface microlayer sample of brackish Lake Shihwa.</title>
        <authorList>
            <person name="Choi J.Y."/>
            <person name="Hwang C.Y."/>
        </authorList>
    </citation>
    <scope>NUCLEOTIDE SEQUENCE</scope>
    <source>
        <strain evidence="2">HL-RS19</strain>
    </source>
</reference>
<proteinExistence type="predicted"/>
<feature type="domain" description="Pyridine nucleotide-disulphide oxidoreductase dimerisation" evidence="1">
    <location>
        <begin position="1"/>
        <end position="107"/>
    </location>
</feature>
<protein>
    <recommendedName>
        <fullName evidence="1">Pyridine nucleotide-disulphide oxidoreductase dimerisation domain-containing protein</fullName>
    </recommendedName>
</protein>
<dbReference type="PANTHER" id="PTHR43014:SF5">
    <property type="entry name" value="GLUTATHIONE REDUCTASE (NADPH)"/>
    <property type="match status" value="1"/>
</dbReference>
<dbReference type="RefSeq" id="WP_267675479.1">
    <property type="nucleotide sequence ID" value="NZ_CP113088.1"/>
</dbReference>
<dbReference type="InterPro" id="IPR004099">
    <property type="entry name" value="Pyr_nucl-diS_OxRdtase_dimer"/>
</dbReference>
<dbReference type="EMBL" id="CP113088">
    <property type="protein sequence ID" value="WAC00931.1"/>
    <property type="molecule type" value="Genomic_DNA"/>
</dbReference>
<organism evidence="2 3">
    <name type="scientific">Lacinutrix neustonica</name>
    <dbReference type="NCBI Taxonomy" id="2980107"/>
    <lineage>
        <taxon>Bacteria</taxon>
        <taxon>Pseudomonadati</taxon>
        <taxon>Bacteroidota</taxon>
        <taxon>Flavobacteriia</taxon>
        <taxon>Flavobacteriales</taxon>
        <taxon>Flavobacteriaceae</taxon>
        <taxon>Lacinutrix</taxon>
    </lineage>
</organism>
<name>A0A9E8MTQ9_9FLAO</name>
<dbReference type="InterPro" id="IPR016156">
    <property type="entry name" value="FAD/NAD-linked_Rdtase_dimer_sf"/>
</dbReference>
<gene>
    <name evidence="2" type="ORF">N7U66_11955</name>
</gene>
<keyword evidence="3" id="KW-1185">Reference proteome</keyword>
<sequence length="113" mass="12854">MPSTVFTQPNLSAVGLSEAEAKKRYKNILVFKGEAQEWFNAKKANESTYAYKIIANERTEEIVGAHILGHEANENINLLTVAINNKMTVSEFKRMIFTYPSYSNDLKYMLADK</sequence>